<dbReference type="GO" id="GO:0003677">
    <property type="term" value="F:DNA binding"/>
    <property type="evidence" value="ECO:0007669"/>
    <property type="project" value="TreeGrafter"/>
</dbReference>
<evidence type="ECO:0000256" key="5">
    <source>
        <dbReference type="SAM" id="Coils"/>
    </source>
</evidence>
<feature type="domain" description="SMC hinge" evidence="6">
    <location>
        <begin position="110"/>
        <end position="228"/>
    </location>
</feature>
<evidence type="ECO:0000313" key="8">
    <source>
        <dbReference type="EMBL" id="CAF4098650.1"/>
    </source>
</evidence>
<dbReference type="Gene3D" id="3.30.70.1620">
    <property type="match status" value="1"/>
</dbReference>
<dbReference type="GO" id="GO:0005524">
    <property type="term" value="F:ATP binding"/>
    <property type="evidence" value="ECO:0007669"/>
    <property type="project" value="InterPro"/>
</dbReference>
<accession>A0A816S6R4</accession>
<dbReference type="PANTHER" id="PTHR18937">
    <property type="entry name" value="STRUCTURAL MAINTENANCE OF CHROMOSOMES SMC FAMILY MEMBER"/>
    <property type="match status" value="1"/>
</dbReference>
<dbReference type="Proteomes" id="UP000663842">
    <property type="component" value="Unassembled WGS sequence"/>
</dbReference>
<name>A0A816S6R4_9BILA</name>
<keyword evidence="3" id="KW-0539">Nucleus</keyword>
<comment type="caution">
    <text evidence="7">The sequence shown here is derived from an EMBL/GenBank/DDBJ whole genome shotgun (WGS) entry which is preliminary data.</text>
</comment>
<dbReference type="EMBL" id="CAJNRG010005711">
    <property type="protein sequence ID" value="CAF2080086.1"/>
    <property type="molecule type" value="Genomic_DNA"/>
</dbReference>
<evidence type="ECO:0000256" key="2">
    <source>
        <dbReference type="ARBA" id="ARBA00022776"/>
    </source>
</evidence>
<evidence type="ECO:0000313" key="7">
    <source>
        <dbReference type="EMBL" id="CAF2080086.1"/>
    </source>
</evidence>
<dbReference type="InterPro" id="IPR010935">
    <property type="entry name" value="SMC_hinge"/>
</dbReference>
<keyword evidence="1" id="KW-0132">Cell division</keyword>
<dbReference type="AlphaFoldDB" id="A0A816S6R4"/>
<feature type="coiled-coil region" evidence="5">
    <location>
        <begin position="269"/>
        <end position="315"/>
    </location>
</feature>
<sequence length="380" mass="44285">MTSLSFLSIRISISPKIILCIKVKDEYFHADGKIDKLADYMADLERELSDKQASAQLLEREVTDGRRRCIELEEEIDQVNKEIGEACSDRNETSRAQRRAEPIENLKQFPGVYGRLIDLCEPTHKRFQMVITKVLGRNMDSIVVERETTVQSCLRYMKEHRYEPETFLPLDYIKVTPINEQLRELQELKNVKFVLDVIKYDNQYYKALLYACGNALVCDNDDDARKLAYESGSQKYKVVSLNGTLFNKSGILSGGELKARGKRWDEKHLDALRIRKDKLFDKYKEQQKKKKIAQLQQLESRLRYSRTNKETAEEKLRILMDKELVGFQSKLDYYEPRINALQASINEREKLLTKLGTEKNKIEDAVFMEFCKQIGVANIP</sequence>
<dbReference type="Pfam" id="PF06470">
    <property type="entry name" value="SMC_hinge"/>
    <property type="match status" value="1"/>
</dbReference>
<evidence type="ECO:0000256" key="1">
    <source>
        <dbReference type="ARBA" id="ARBA00022618"/>
    </source>
</evidence>
<keyword evidence="2" id="KW-0498">Mitosis</keyword>
<dbReference type="Gene3D" id="1.20.1060.20">
    <property type="match status" value="1"/>
</dbReference>
<dbReference type="Proteomes" id="UP000663887">
    <property type="component" value="Unassembled WGS sequence"/>
</dbReference>
<feature type="coiled-coil region" evidence="5">
    <location>
        <begin position="34"/>
        <end position="89"/>
    </location>
</feature>
<dbReference type="GO" id="GO:0008278">
    <property type="term" value="C:cohesin complex"/>
    <property type="evidence" value="ECO:0007669"/>
    <property type="project" value="TreeGrafter"/>
</dbReference>
<dbReference type="SUPFAM" id="SSF75553">
    <property type="entry name" value="Smc hinge domain"/>
    <property type="match status" value="1"/>
</dbReference>
<organism evidence="7 9">
    <name type="scientific">Rotaria magnacalcarata</name>
    <dbReference type="NCBI Taxonomy" id="392030"/>
    <lineage>
        <taxon>Eukaryota</taxon>
        <taxon>Metazoa</taxon>
        <taxon>Spiralia</taxon>
        <taxon>Gnathifera</taxon>
        <taxon>Rotifera</taxon>
        <taxon>Eurotatoria</taxon>
        <taxon>Bdelloidea</taxon>
        <taxon>Philodinida</taxon>
        <taxon>Philodinidae</taxon>
        <taxon>Rotaria</taxon>
    </lineage>
</organism>
<dbReference type="FunFam" id="1.20.1060.20:FF:000001">
    <property type="entry name" value="Structural maintenance of chromosomes 1A"/>
    <property type="match status" value="1"/>
</dbReference>
<dbReference type="SMART" id="SM00968">
    <property type="entry name" value="SMC_hinge"/>
    <property type="match status" value="1"/>
</dbReference>
<evidence type="ECO:0000313" key="9">
    <source>
        <dbReference type="Proteomes" id="UP000663887"/>
    </source>
</evidence>
<dbReference type="GO" id="GO:0007062">
    <property type="term" value="P:sister chromatid cohesion"/>
    <property type="evidence" value="ECO:0007669"/>
    <property type="project" value="TreeGrafter"/>
</dbReference>
<evidence type="ECO:0000256" key="3">
    <source>
        <dbReference type="ARBA" id="ARBA00023242"/>
    </source>
</evidence>
<reference evidence="7" key="1">
    <citation type="submission" date="2021-02" db="EMBL/GenBank/DDBJ databases">
        <authorList>
            <person name="Nowell W R."/>
        </authorList>
    </citation>
    <scope>NUCLEOTIDE SEQUENCE</scope>
</reference>
<dbReference type="PANTHER" id="PTHR18937:SF12">
    <property type="entry name" value="STRUCTURAL MAINTENANCE OF CHROMOSOMES PROTEIN"/>
    <property type="match status" value="1"/>
</dbReference>
<keyword evidence="4" id="KW-0131">Cell cycle</keyword>
<dbReference type="GO" id="GO:0051301">
    <property type="term" value="P:cell division"/>
    <property type="evidence" value="ECO:0007669"/>
    <property type="project" value="UniProtKB-KW"/>
</dbReference>
<dbReference type="InterPro" id="IPR036277">
    <property type="entry name" value="SMC_hinge_sf"/>
</dbReference>
<gene>
    <name evidence="8" type="ORF">UXM345_LOCUS22105</name>
    <name evidence="7" type="ORF">XDN619_LOCUS14492</name>
</gene>
<dbReference type="GO" id="GO:0005634">
    <property type="term" value="C:nucleus"/>
    <property type="evidence" value="ECO:0007669"/>
    <property type="project" value="TreeGrafter"/>
</dbReference>
<evidence type="ECO:0000259" key="6">
    <source>
        <dbReference type="SMART" id="SM00968"/>
    </source>
</evidence>
<evidence type="ECO:0000256" key="4">
    <source>
        <dbReference type="ARBA" id="ARBA00023306"/>
    </source>
</evidence>
<protein>
    <recommendedName>
        <fullName evidence="6">SMC hinge domain-containing protein</fullName>
    </recommendedName>
</protein>
<dbReference type="EMBL" id="CAJOBF010003584">
    <property type="protein sequence ID" value="CAF4098650.1"/>
    <property type="molecule type" value="Genomic_DNA"/>
</dbReference>
<keyword evidence="5" id="KW-0175">Coiled coil</keyword>
<proteinExistence type="predicted"/>